<evidence type="ECO:0000256" key="12">
    <source>
        <dbReference type="SAM" id="Phobius"/>
    </source>
</evidence>
<protein>
    <recommendedName>
        <fullName evidence="1">non-specific serine/threonine protein kinase</fullName>
        <ecNumber evidence="1">2.7.11.1</ecNumber>
    </recommendedName>
</protein>
<keyword evidence="2" id="KW-0723">Serine/threonine-protein kinase</keyword>
<evidence type="ECO:0000256" key="5">
    <source>
        <dbReference type="ARBA" id="ARBA00022741"/>
    </source>
</evidence>
<evidence type="ECO:0000256" key="8">
    <source>
        <dbReference type="ARBA" id="ARBA00023157"/>
    </source>
</evidence>
<keyword evidence="6" id="KW-0418">Kinase</keyword>
<evidence type="ECO:0000256" key="10">
    <source>
        <dbReference type="ARBA" id="ARBA00047899"/>
    </source>
</evidence>
<dbReference type="Pfam" id="PF17766">
    <property type="entry name" value="fn3_6"/>
    <property type="match status" value="1"/>
</dbReference>
<dbReference type="PROSITE" id="PS50011">
    <property type="entry name" value="PROTEIN_KINASE_DOM"/>
    <property type="match status" value="1"/>
</dbReference>
<dbReference type="InterPro" id="IPR021820">
    <property type="entry name" value="S-locus_recpt_kinase_C"/>
</dbReference>
<dbReference type="Pfam" id="PF00954">
    <property type="entry name" value="S_locus_glycop"/>
    <property type="match status" value="1"/>
</dbReference>
<evidence type="ECO:0000256" key="3">
    <source>
        <dbReference type="ARBA" id="ARBA00022679"/>
    </source>
</evidence>
<dbReference type="Proteomes" id="UP000306102">
    <property type="component" value="Unassembled WGS sequence"/>
</dbReference>
<dbReference type="EC" id="2.7.11.1" evidence="1"/>
<dbReference type="GO" id="GO:0005524">
    <property type="term" value="F:ATP binding"/>
    <property type="evidence" value="ECO:0007669"/>
    <property type="project" value="UniProtKB-KW"/>
</dbReference>
<evidence type="ECO:0000256" key="9">
    <source>
        <dbReference type="ARBA" id="ARBA00023180"/>
    </source>
</evidence>
<keyword evidence="16" id="KW-1185">Reference proteome</keyword>
<keyword evidence="4" id="KW-0732">Signal</keyword>
<dbReference type="SUPFAM" id="SSF56112">
    <property type="entry name" value="Protein kinase-like (PK-like)"/>
    <property type="match status" value="1"/>
</dbReference>
<dbReference type="InterPro" id="IPR001245">
    <property type="entry name" value="Ser-Thr/Tyr_kinase_cat_dom"/>
</dbReference>
<keyword evidence="8" id="KW-1015">Disulfide bond</keyword>
<keyword evidence="5" id="KW-0547">Nucleotide-binding</keyword>
<evidence type="ECO:0000256" key="2">
    <source>
        <dbReference type="ARBA" id="ARBA00022527"/>
    </source>
</evidence>
<gene>
    <name evidence="15" type="ORF">TEA_026547</name>
</gene>
<proteinExistence type="predicted"/>
<keyword evidence="3" id="KW-0808">Transferase</keyword>
<dbReference type="Pfam" id="PF07714">
    <property type="entry name" value="PK_Tyr_Ser-Thr"/>
    <property type="match status" value="1"/>
</dbReference>
<dbReference type="SMART" id="SM00473">
    <property type="entry name" value="PAN_AP"/>
    <property type="match status" value="1"/>
</dbReference>
<name>A0A4S4D2Q1_CAMSN</name>
<keyword evidence="9" id="KW-0325">Glycoprotein</keyword>
<comment type="catalytic activity">
    <reaction evidence="10">
        <text>L-threonyl-[protein] + ATP = O-phospho-L-threonyl-[protein] + ADP + H(+)</text>
        <dbReference type="Rhea" id="RHEA:46608"/>
        <dbReference type="Rhea" id="RHEA-COMP:11060"/>
        <dbReference type="Rhea" id="RHEA-COMP:11605"/>
        <dbReference type="ChEBI" id="CHEBI:15378"/>
        <dbReference type="ChEBI" id="CHEBI:30013"/>
        <dbReference type="ChEBI" id="CHEBI:30616"/>
        <dbReference type="ChEBI" id="CHEBI:61977"/>
        <dbReference type="ChEBI" id="CHEBI:456216"/>
        <dbReference type="EC" id="2.7.11.1"/>
    </reaction>
</comment>
<dbReference type="InterPro" id="IPR011009">
    <property type="entry name" value="Kinase-like_dom_sf"/>
</dbReference>
<sequence>MFHRTVTNVGSPLSTYKATVVAPPGLEVGVEPSVLTFKALGQKQSFIVTIRGTINKTVLSGSLVWNDGVYQVRCPLETIYSFMRFPRGFASDDVSVRIDCGLAKFPSCDIDFPMDTKAMNMNLLESLVTSTRDVNSDKMVSDLQLKASIRHNILLRVAHSIVEAQLMDNASFVLLDKTFDEFASLWMNMKVEVKTKKDHEARQFKFKPRAFKIENIMEIDISTLGGSLENEILSEWQELLSDEKVAEKRTVDGIAHGVISLTRRISDINGMAQEFPTLSNTTGLFIGVPDVDDGCPNKLNLVHDNQQGSVYLTWHIDNTSYVEFIFLTPDGTLKEMHWDEQVKNSYVSWMLPANRCDIYGVCGPFGVCDKSKSPNCECLKGFVPNSTEDWWKGNWAGGCVRKTELLCEKNTSSLASSRKAQNDGFLKLSSMNLPDHHENLYTEDSSGCQQWCLSNCSCVAYAYLTGIHCMVWSGGLMDIQQFSLAGNDLFLRLSYSELGEDKKNKKFIISFTTISGVVLLGAFMYGMHRWRANQRVKRENMRKDFKMVDSMDTSELPIIDFDKILVATDNFSTTNKLGEGGFGPVYKGRLEDGQQVAVKKLSRHSGQGVDEFKNEIVLISKLQHRNLVSLLGCCIKGEEKLLVYEYMRNKSLDTFLFDATKRVKLDWAKRFDIIQGIARGLLISIAILAWELYNEGQASDLVDEVVVDSCSLSKVMRCARIGLLCVQDHVVDRPTMSIVVLMLSNEMDLPHPKQPTFTIQSLSDADLRSKCNKRCSINEASLSIIEGR</sequence>
<dbReference type="InterPro" id="IPR000858">
    <property type="entry name" value="S_locus_glycoprot_dom"/>
</dbReference>
<keyword evidence="7" id="KW-0067">ATP-binding</keyword>
<evidence type="ECO:0000259" key="13">
    <source>
        <dbReference type="PROSITE" id="PS50011"/>
    </source>
</evidence>
<dbReference type="GO" id="GO:0004674">
    <property type="term" value="F:protein serine/threonine kinase activity"/>
    <property type="evidence" value="ECO:0007669"/>
    <property type="project" value="UniProtKB-KW"/>
</dbReference>
<dbReference type="Pfam" id="PF08276">
    <property type="entry name" value="PAN_2"/>
    <property type="match status" value="1"/>
</dbReference>
<dbReference type="InterPro" id="IPR041469">
    <property type="entry name" value="Subtilisin-like_FN3"/>
</dbReference>
<dbReference type="PROSITE" id="PS50948">
    <property type="entry name" value="PAN"/>
    <property type="match status" value="1"/>
</dbReference>
<dbReference type="PANTHER" id="PTHR27002">
    <property type="entry name" value="RECEPTOR-LIKE SERINE/THREONINE-PROTEIN KINASE SD1-8"/>
    <property type="match status" value="1"/>
</dbReference>
<dbReference type="GO" id="GO:0005886">
    <property type="term" value="C:plasma membrane"/>
    <property type="evidence" value="ECO:0007669"/>
    <property type="project" value="TreeGrafter"/>
</dbReference>
<evidence type="ECO:0000259" key="14">
    <source>
        <dbReference type="PROSITE" id="PS50948"/>
    </source>
</evidence>
<dbReference type="Gene3D" id="1.10.510.10">
    <property type="entry name" value="Transferase(Phosphotransferase) domain 1"/>
    <property type="match status" value="1"/>
</dbReference>
<dbReference type="GO" id="GO:0048544">
    <property type="term" value="P:recognition of pollen"/>
    <property type="evidence" value="ECO:0007669"/>
    <property type="project" value="InterPro"/>
</dbReference>
<dbReference type="FunFam" id="3.30.200.20:FF:000195">
    <property type="entry name" value="G-type lectin S-receptor-like serine/threonine-protein kinase"/>
    <property type="match status" value="1"/>
</dbReference>
<dbReference type="PANTHER" id="PTHR27002:SF422">
    <property type="entry name" value="RECEPTOR-LIKE SERINE_THREONINE-PROTEIN KINASE"/>
    <property type="match status" value="1"/>
</dbReference>
<evidence type="ECO:0000313" key="16">
    <source>
        <dbReference type="Proteomes" id="UP000306102"/>
    </source>
</evidence>
<evidence type="ECO:0000256" key="6">
    <source>
        <dbReference type="ARBA" id="ARBA00022777"/>
    </source>
</evidence>
<feature type="transmembrane region" description="Helical" evidence="12">
    <location>
        <begin position="507"/>
        <end position="527"/>
    </location>
</feature>
<evidence type="ECO:0000256" key="7">
    <source>
        <dbReference type="ARBA" id="ARBA00022840"/>
    </source>
</evidence>
<dbReference type="Pfam" id="PF11883">
    <property type="entry name" value="DUF3403"/>
    <property type="match status" value="1"/>
</dbReference>
<keyword evidence="12" id="KW-0812">Transmembrane</keyword>
<comment type="caution">
    <text evidence="15">The sequence shown here is derived from an EMBL/GenBank/DDBJ whole genome shotgun (WGS) entry which is preliminary data.</text>
</comment>
<dbReference type="AlphaFoldDB" id="A0A4S4D2Q1"/>
<keyword evidence="12" id="KW-0472">Membrane</keyword>
<feature type="domain" description="Protein kinase" evidence="13">
    <location>
        <begin position="571"/>
        <end position="788"/>
    </location>
</feature>
<evidence type="ECO:0000256" key="4">
    <source>
        <dbReference type="ARBA" id="ARBA00022729"/>
    </source>
</evidence>
<dbReference type="CDD" id="cd01098">
    <property type="entry name" value="PAN_AP_plant"/>
    <property type="match status" value="1"/>
</dbReference>
<accession>A0A4S4D2Q1</accession>
<evidence type="ECO:0000256" key="1">
    <source>
        <dbReference type="ARBA" id="ARBA00012513"/>
    </source>
</evidence>
<dbReference type="Gene3D" id="2.60.40.2310">
    <property type="match status" value="1"/>
</dbReference>
<keyword evidence="12" id="KW-1133">Transmembrane helix</keyword>
<reference evidence="15 16" key="1">
    <citation type="journal article" date="2018" name="Proc. Natl. Acad. Sci. U.S.A.">
        <title>Draft genome sequence of Camellia sinensis var. sinensis provides insights into the evolution of the tea genome and tea quality.</title>
        <authorList>
            <person name="Wei C."/>
            <person name="Yang H."/>
            <person name="Wang S."/>
            <person name="Zhao J."/>
            <person name="Liu C."/>
            <person name="Gao L."/>
            <person name="Xia E."/>
            <person name="Lu Y."/>
            <person name="Tai Y."/>
            <person name="She G."/>
            <person name="Sun J."/>
            <person name="Cao H."/>
            <person name="Tong W."/>
            <person name="Gao Q."/>
            <person name="Li Y."/>
            <person name="Deng W."/>
            <person name="Jiang X."/>
            <person name="Wang W."/>
            <person name="Chen Q."/>
            <person name="Zhang S."/>
            <person name="Li H."/>
            <person name="Wu J."/>
            <person name="Wang P."/>
            <person name="Li P."/>
            <person name="Shi C."/>
            <person name="Zheng F."/>
            <person name="Jian J."/>
            <person name="Huang B."/>
            <person name="Shan D."/>
            <person name="Shi M."/>
            <person name="Fang C."/>
            <person name="Yue Y."/>
            <person name="Li F."/>
            <person name="Li D."/>
            <person name="Wei S."/>
            <person name="Han B."/>
            <person name="Jiang C."/>
            <person name="Yin Y."/>
            <person name="Xia T."/>
            <person name="Zhang Z."/>
            <person name="Bennetzen J.L."/>
            <person name="Zhao S."/>
            <person name="Wan X."/>
        </authorList>
    </citation>
    <scope>NUCLEOTIDE SEQUENCE [LARGE SCALE GENOMIC DNA]</scope>
    <source>
        <strain evidence="16">cv. Shuchazao</strain>
        <tissue evidence="15">Leaf</tissue>
    </source>
</reference>
<evidence type="ECO:0000256" key="11">
    <source>
        <dbReference type="ARBA" id="ARBA00048679"/>
    </source>
</evidence>
<feature type="domain" description="Apple" evidence="14">
    <location>
        <begin position="407"/>
        <end position="494"/>
    </location>
</feature>
<dbReference type="InterPro" id="IPR000719">
    <property type="entry name" value="Prot_kinase_dom"/>
</dbReference>
<dbReference type="EMBL" id="SDRB02013269">
    <property type="protein sequence ID" value="THF95415.1"/>
    <property type="molecule type" value="Genomic_DNA"/>
</dbReference>
<evidence type="ECO:0000313" key="15">
    <source>
        <dbReference type="EMBL" id="THF95415.1"/>
    </source>
</evidence>
<organism evidence="15 16">
    <name type="scientific">Camellia sinensis var. sinensis</name>
    <name type="common">China tea</name>
    <dbReference type="NCBI Taxonomy" id="542762"/>
    <lineage>
        <taxon>Eukaryota</taxon>
        <taxon>Viridiplantae</taxon>
        <taxon>Streptophyta</taxon>
        <taxon>Embryophyta</taxon>
        <taxon>Tracheophyta</taxon>
        <taxon>Spermatophyta</taxon>
        <taxon>Magnoliopsida</taxon>
        <taxon>eudicotyledons</taxon>
        <taxon>Gunneridae</taxon>
        <taxon>Pentapetalae</taxon>
        <taxon>asterids</taxon>
        <taxon>Ericales</taxon>
        <taxon>Theaceae</taxon>
        <taxon>Camellia</taxon>
    </lineage>
</organism>
<dbReference type="InterPro" id="IPR003609">
    <property type="entry name" value="Pan_app"/>
</dbReference>
<comment type="catalytic activity">
    <reaction evidence="11">
        <text>L-seryl-[protein] + ATP = O-phospho-L-seryl-[protein] + ADP + H(+)</text>
        <dbReference type="Rhea" id="RHEA:17989"/>
        <dbReference type="Rhea" id="RHEA-COMP:9863"/>
        <dbReference type="Rhea" id="RHEA-COMP:11604"/>
        <dbReference type="ChEBI" id="CHEBI:15378"/>
        <dbReference type="ChEBI" id="CHEBI:29999"/>
        <dbReference type="ChEBI" id="CHEBI:30616"/>
        <dbReference type="ChEBI" id="CHEBI:83421"/>
        <dbReference type="ChEBI" id="CHEBI:456216"/>
        <dbReference type="EC" id="2.7.11.1"/>
    </reaction>
</comment>